<sequence>MSNKGVLIVNLGTPDQPEPAAVKRYLRRFLSDARVIDKPRWMWLPILHGIILQTRPKKSAKLYQEIWREEGSPLLIYTKAQAKHLQELLPDRIVRYAMSYSDPLLGAALEDMIKLGVTDLVIIPLYPQYSVTTTATVFDQAMRYFLQQNTIPSLHMIHAFHEHPRYISWLADHIKQKLDEQKTIDMILFSYHGIPVSYVHKGDCYPVHCEQTTALVMEKVGDVPYQLTYQSKFGPDEWLTPATDETMKRLPQEGIKHVLVVTPGFVSDCLETIEEIEGENKAYFLDHGGESFTYVHPFNDDPALAGILKELVENCS</sequence>
<comment type="pathway">
    <text evidence="1 10 11">Porphyrin-containing compound metabolism; protoheme biosynthesis.</text>
</comment>
<protein>
    <recommendedName>
        <fullName evidence="10">Coproporphyrin III ferrochelatase</fullName>
        <ecNumber evidence="10">4.99.1.9</ecNumber>
    </recommendedName>
</protein>
<dbReference type="FunFam" id="3.40.50.1400:FF:000002">
    <property type="entry name" value="Ferrochelatase"/>
    <property type="match status" value="1"/>
</dbReference>
<dbReference type="RefSeq" id="WP_085498700.1">
    <property type="nucleotide sequence ID" value="NZ_FXAZ01000010.1"/>
</dbReference>
<dbReference type="EC" id="4.99.1.9" evidence="10"/>
<evidence type="ECO:0000256" key="7">
    <source>
        <dbReference type="ARBA" id="ARBA00023239"/>
    </source>
</evidence>
<keyword evidence="5 10" id="KW-0408">Iron</keyword>
<dbReference type="GO" id="GO:0046872">
    <property type="term" value="F:metal ion binding"/>
    <property type="evidence" value="ECO:0007669"/>
    <property type="project" value="UniProtKB-UniRule"/>
</dbReference>
<dbReference type="EMBL" id="FXAZ01000010">
    <property type="protein sequence ID" value="SMG58646.1"/>
    <property type="molecule type" value="Genomic_DNA"/>
</dbReference>
<dbReference type="InterPro" id="IPR019772">
    <property type="entry name" value="Ferrochelatase_AS"/>
</dbReference>
<evidence type="ECO:0000256" key="8">
    <source>
        <dbReference type="ARBA" id="ARBA00023244"/>
    </source>
</evidence>
<dbReference type="AlphaFoldDB" id="A0A1X7LXK4"/>
<dbReference type="PROSITE" id="PS00534">
    <property type="entry name" value="FERROCHELATASE"/>
    <property type="match status" value="1"/>
</dbReference>
<organism evidence="12 13">
    <name type="scientific">Paenibacillus aquistagni</name>
    <dbReference type="NCBI Taxonomy" id="1852522"/>
    <lineage>
        <taxon>Bacteria</taxon>
        <taxon>Bacillati</taxon>
        <taxon>Bacillota</taxon>
        <taxon>Bacilli</taxon>
        <taxon>Bacillales</taxon>
        <taxon>Paenibacillaceae</taxon>
        <taxon>Paenibacillus</taxon>
    </lineage>
</organism>
<dbReference type="GO" id="GO:0005737">
    <property type="term" value="C:cytoplasm"/>
    <property type="evidence" value="ECO:0007669"/>
    <property type="project" value="UniProtKB-SubCell"/>
</dbReference>
<evidence type="ECO:0000256" key="9">
    <source>
        <dbReference type="ARBA" id="ARBA00024536"/>
    </source>
</evidence>
<dbReference type="GO" id="GO:0004325">
    <property type="term" value="F:ferrochelatase activity"/>
    <property type="evidence" value="ECO:0007669"/>
    <property type="project" value="UniProtKB-UniRule"/>
</dbReference>
<comment type="caution">
    <text evidence="10">Lacks conserved residue(s) required for the propagation of feature annotation.</text>
</comment>
<dbReference type="CDD" id="cd03411">
    <property type="entry name" value="Ferrochelatase_N"/>
    <property type="match status" value="1"/>
</dbReference>
<dbReference type="NCBIfam" id="TIGR00109">
    <property type="entry name" value="hemH"/>
    <property type="match status" value="1"/>
</dbReference>
<feature type="binding site" evidence="10">
    <location>
        <position position="192"/>
    </location>
    <ligand>
        <name>Fe(2+)</name>
        <dbReference type="ChEBI" id="CHEBI:29033"/>
    </ligand>
</feature>
<keyword evidence="13" id="KW-1185">Reference proteome</keyword>
<gene>
    <name evidence="10" type="primary">cpfC</name>
    <name evidence="12" type="ORF">SAMN06295960_4752</name>
</gene>
<evidence type="ECO:0000256" key="6">
    <source>
        <dbReference type="ARBA" id="ARBA00023133"/>
    </source>
</evidence>
<accession>A0A1X7LXK4</accession>
<dbReference type="OrthoDB" id="9809741at2"/>
<comment type="subcellular location">
    <subcellularLocation>
        <location evidence="10 11">Cytoplasm</location>
    </subcellularLocation>
</comment>
<comment type="catalytic activity">
    <reaction evidence="9">
        <text>Fe-coproporphyrin III + 2 H(+) = coproporphyrin III + Fe(2+)</text>
        <dbReference type="Rhea" id="RHEA:49572"/>
        <dbReference type="ChEBI" id="CHEBI:15378"/>
        <dbReference type="ChEBI" id="CHEBI:29033"/>
        <dbReference type="ChEBI" id="CHEBI:68438"/>
        <dbReference type="ChEBI" id="CHEBI:131725"/>
        <dbReference type="EC" id="4.99.1.9"/>
    </reaction>
    <physiologicalReaction direction="right-to-left" evidence="9">
        <dbReference type="Rhea" id="RHEA:49574"/>
    </physiologicalReaction>
</comment>
<reference evidence="12 13" key="1">
    <citation type="submission" date="2017-04" db="EMBL/GenBank/DDBJ databases">
        <authorList>
            <person name="Afonso C.L."/>
            <person name="Miller P.J."/>
            <person name="Scott M.A."/>
            <person name="Spackman E."/>
            <person name="Goraichik I."/>
            <person name="Dimitrov K.M."/>
            <person name="Suarez D.L."/>
            <person name="Swayne D.E."/>
        </authorList>
    </citation>
    <scope>NUCLEOTIDE SEQUENCE [LARGE SCALE GENOMIC DNA]</scope>
    <source>
        <strain evidence="12 13">11</strain>
    </source>
</reference>
<dbReference type="Gene3D" id="3.40.50.1400">
    <property type="match status" value="2"/>
</dbReference>
<keyword evidence="7 10" id="KW-0456">Lyase</keyword>
<evidence type="ECO:0000256" key="3">
    <source>
        <dbReference type="ARBA" id="ARBA00022490"/>
    </source>
</evidence>
<dbReference type="InterPro" id="IPR001015">
    <property type="entry name" value="Ferrochelatase"/>
</dbReference>
<evidence type="ECO:0000256" key="2">
    <source>
        <dbReference type="ARBA" id="ARBA00007718"/>
    </source>
</evidence>
<evidence type="ECO:0000256" key="1">
    <source>
        <dbReference type="ARBA" id="ARBA00004744"/>
    </source>
</evidence>
<keyword evidence="6 10" id="KW-0350">Heme biosynthesis</keyword>
<keyword evidence="4 10" id="KW-0479">Metal-binding</keyword>
<dbReference type="PANTHER" id="PTHR11108:SF1">
    <property type="entry name" value="FERROCHELATASE, MITOCHONDRIAL"/>
    <property type="match status" value="1"/>
</dbReference>
<keyword evidence="8 10" id="KW-0627">Porphyrin biosynthesis</keyword>
<evidence type="ECO:0000313" key="13">
    <source>
        <dbReference type="Proteomes" id="UP000193834"/>
    </source>
</evidence>
<dbReference type="HAMAP" id="MF_00323">
    <property type="entry name" value="Ferrochelatase"/>
    <property type="match status" value="1"/>
</dbReference>
<evidence type="ECO:0000313" key="12">
    <source>
        <dbReference type="EMBL" id="SMG58646.1"/>
    </source>
</evidence>
<dbReference type="CDD" id="cd00419">
    <property type="entry name" value="Ferrochelatase_C"/>
    <property type="match status" value="1"/>
</dbReference>
<name>A0A1X7LXK4_9BACL</name>
<evidence type="ECO:0000256" key="5">
    <source>
        <dbReference type="ARBA" id="ARBA00023004"/>
    </source>
</evidence>
<evidence type="ECO:0000256" key="11">
    <source>
        <dbReference type="RuleBase" id="RU000607"/>
    </source>
</evidence>
<comment type="function">
    <text evidence="10 11">Involved in coproporphyrin-dependent heme b biosynthesis. Catalyzes the insertion of ferrous iron into coproporphyrin III to form Fe-coproporphyrin III.</text>
</comment>
<feature type="binding site" evidence="10">
    <location>
        <position position="271"/>
    </location>
    <ligand>
        <name>Fe(2+)</name>
        <dbReference type="ChEBI" id="CHEBI:29033"/>
    </ligand>
</feature>
<comment type="similarity">
    <text evidence="2 10 11">Belongs to the ferrochelatase family.</text>
</comment>
<dbReference type="SUPFAM" id="SSF53800">
    <property type="entry name" value="Chelatase"/>
    <property type="match status" value="1"/>
</dbReference>
<dbReference type="UniPathway" id="UPA00252"/>
<evidence type="ECO:0000256" key="4">
    <source>
        <dbReference type="ARBA" id="ARBA00022723"/>
    </source>
</evidence>
<dbReference type="Proteomes" id="UP000193834">
    <property type="component" value="Unassembled WGS sequence"/>
</dbReference>
<evidence type="ECO:0000256" key="10">
    <source>
        <dbReference type="HAMAP-Rule" id="MF_00323"/>
    </source>
</evidence>
<dbReference type="PANTHER" id="PTHR11108">
    <property type="entry name" value="FERROCHELATASE"/>
    <property type="match status" value="1"/>
</dbReference>
<dbReference type="STRING" id="1852522.SAMN06295960_4752"/>
<dbReference type="InterPro" id="IPR033644">
    <property type="entry name" value="Ferrochelatase_C"/>
</dbReference>
<proteinExistence type="inferred from homology"/>
<dbReference type="Pfam" id="PF00762">
    <property type="entry name" value="Ferrochelatase"/>
    <property type="match status" value="1"/>
</dbReference>
<dbReference type="GO" id="GO:0006783">
    <property type="term" value="P:heme biosynthetic process"/>
    <property type="evidence" value="ECO:0007669"/>
    <property type="project" value="UniProtKB-UniRule"/>
</dbReference>
<dbReference type="InterPro" id="IPR033659">
    <property type="entry name" value="Ferrochelatase_N"/>
</dbReference>
<keyword evidence="3 10" id="KW-0963">Cytoplasm</keyword>